<gene>
    <name evidence="2" type="ORF">BU24DRAFT_445066</name>
</gene>
<dbReference type="OrthoDB" id="3445803at2759"/>
<evidence type="ECO:0000313" key="2">
    <source>
        <dbReference type="EMBL" id="KAF2009778.1"/>
    </source>
</evidence>
<evidence type="ECO:0000256" key="1">
    <source>
        <dbReference type="SAM" id="SignalP"/>
    </source>
</evidence>
<organism evidence="2 3">
    <name type="scientific">Aaosphaeria arxii CBS 175.79</name>
    <dbReference type="NCBI Taxonomy" id="1450172"/>
    <lineage>
        <taxon>Eukaryota</taxon>
        <taxon>Fungi</taxon>
        <taxon>Dikarya</taxon>
        <taxon>Ascomycota</taxon>
        <taxon>Pezizomycotina</taxon>
        <taxon>Dothideomycetes</taxon>
        <taxon>Pleosporomycetidae</taxon>
        <taxon>Pleosporales</taxon>
        <taxon>Pleosporales incertae sedis</taxon>
        <taxon>Aaosphaeria</taxon>
    </lineage>
</organism>
<dbReference type="RefSeq" id="XP_033378117.1">
    <property type="nucleotide sequence ID" value="XM_033530677.1"/>
</dbReference>
<keyword evidence="1" id="KW-0732">Signal</keyword>
<dbReference type="SUPFAM" id="SSF51445">
    <property type="entry name" value="(Trans)glycosidases"/>
    <property type="match status" value="1"/>
</dbReference>
<protein>
    <submittedName>
        <fullName evidence="2">Glycoside hydrolase family 39 protein</fullName>
    </submittedName>
</protein>
<proteinExistence type="predicted"/>
<accession>A0A6A5X9X8</accession>
<dbReference type="GeneID" id="54288074"/>
<dbReference type="EMBL" id="ML978078">
    <property type="protein sequence ID" value="KAF2009778.1"/>
    <property type="molecule type" value="Genomic_DNA"/>
</dbReference>
<sequence length="463" mass="52115">MLIMVHSQFLFIALVALWAPVVSATSRVVRQDVAGTATVNIGYHQGEAKFLGAGFIYGFPDNGSSADDSIPDYFVRDIKFQTSRGGGSQISYEGWATGGLEQYRGRFASALSNYRTSRKFGGSYLLMPSDLWGAQGGAPENFPFPGDNGDWSEMEKFLRQVISDIKDNDMLDGLVIDLWNEPDLDSFWNRPWSQYVEYFVRASLLFKSEFPEARLSGPSSAHSPHKDSENWRAWLSSISQNNAVPDIYSWHQIGAWEREPDTTIPALKALLAEYNLPERPVDVNEYAWPDEQNPANSVYYLSQLERHNIRGLRANWGGGPSLHDFMANLIWKDDGGYYPNGEWHLYKYYARMEGERVATSASSDLKFDAFAVLSGRRLKIIAGTRTVKARYNIEITGFTDSGVPPEGSLTVGRYQFDWAGAQGRIWDALYLGTATYEYSQNKLIIPFDPPTEHTAFAFEVELP</sequence>
<feature type="signal peptide" evidence="1">
    <location>
        <begin position="1"/>
        <end position="24"/>
    </location>
</feature>
<feature type="chain" id="PRO_5025414938" evidence="1">
    <location>
        <begin position="25"/>
        <end position="463"/>
    </location>
</feature>
<evidence type="ECO:0000313" key="3">
    <source>
        <dbReference type="Proteomes" id="UP000799778"/>
    </source>
</evidence>
<name>A0A6A5X9X8_9PLEO</name>
<dbReference type="InterPro" id="IPR017853">
    <property type="entry name" value="GH"/>
</dbReference>
<keyword evidence="2" id="KW-0378">Hydrolase</keyword>
<reference evidence="2" key="1">
    <citation type="journal article" date="2020" name="Stud. Mycol.">
        <title>101 Dothideomycetes genomes: a test case for predicting lifestyles and emergence of pathogens.</title>
        <authorList>
            <person name="Haridas S."/>
            <person name="Albert R."/>
            <person name="Binder M."/>
            <person name="Bloem J."/>
            <person name="Labutti K."/>
            <person name="Salamov A."/>
            <person name="Andreopoulos B."/>
            <person name="Baker S."/>
            <person name="Barry K."/>
            <person name="Bills G."/>
            <person name="Bluhm B."/>
            <person name="Cannon C."/>
            <person name="Castanera R."/>
            <person name="Culley D."/>
            <person name="Daum C."/>
            <person name="Ezra D."/>
            <person name="Gonzalez J."/>
            <person name="Henrissat B."/>
            <person name="Kuo A."/>
            <person name="Liang C."/>
            <person name="Lipzen A."/>
            <person name="Lutzoni F."/>
            <person name="Magnuson J."/>
            <person name="Mondo S."/>
            <person name="Nolan M."/>
            <person name="Ohm R."/>
            <person name="Pangilinan J."/>
            <person name="Park H.-J."/>
            <person name="Ramirez L."/>
            <person name="Alfaro M."/>
            <person name="Sun H."/>
            <person name="Tritt A."/>
            <person name="Yoshinaga Y."/>
            <person name="Zwiers L.-H."/>
            <person name="Turgeon B."/>
            <person name="Goodwin S."/>
            <person name="Spatafora J."/>
            <person name="Crous P."/>
            <person name="Grigoriev I."/>
        </authorList>
    </citation>
    <scope>NUCLEOTIDE SEQUENCE</scope>
    <source>
        <strain evidence="2">CBS 175.79</strain>
    </source>
</reference>
<dbReference type="Proteomes" id="UP000799778">
    <property type="component" value="Unassembled WGS sequence"/>
</dbReference>
<dbReference type="GO" id="GO:0016787">
    <property type="term" value="F:hydrolase activity"/>
    <property type="evidence" value="ECO:0007669"/>
    <property type="project" value="UniProtKB-KW"/>
</dbReference>
<keyword evidence="3" id="KW-1185">Reference proteome</keyword>
<dbReference type="Gene3D" id="3.20.20.80">
    <property type="entry name" value="Glycosidases"/>
    <property type="match status" value="1"/>
</dbReference>
<dbReference type="AlphaFoldDB" id="A0A6A5X9X8"/>